<evidence type="ECO:0000313" key="9">
    <source>
        <dbReference type="EMBL" id="CAA9287769.1"/>
    </source>
</evidence>
<dbReference type="InterPro" id="IPR001128">
    <property type="entry name" value="Cyt_P450"/>
</dbReference>
<evidence type="ECO:0000256" key="3">
    <source>
        <dbReference type="ARBA" id="ARBA00022617"/>
    </source>
</evidence>
<evidence type="ECO:0000256" key="6">
    <source>
        <dbReference type="ARBA" id="ARBA00023004"/>
    </source>
</evidence>
<dbReference type="PRINTS" id="PR00359">
    <property type="entry name" value="BP450"/>
</dbReference>
<keyword evidence="7 8" id="KW-0503">Monooxygenase</keyword>
<evidence type="ECO:0000256" key="7">
    <source>
        <dbReference type="ARBA" id="ARBA00023033"/>
    </source>
</evidence>
<dbReference type="AlphaFoldDB" id="A0A6J4JUQ7"/>
<keyword evidence="6 8" id="KW-0408">Iron</keyword>
<dbReference type="PROSITE" id="PS00086">
    <property type="entry name" value="CYTOCHROME_P450"/>
    <property type="match status" value="1"/>
</dbReference>
<sequence>MTETTDRVTVPLGEELIAPLHPVYYGVPVSQAPTGPRLAPDRRVWMVTRYQDAKTVLANSYLAKDVRRATDLYNGHTGSNRPVIGGAISRHLLNYDAPDHTRLRAMVAGTFREDRLHAREPVVEGIVDGLLDGLEGRDRIDLITDYSLPFSVANTCHLLGVPVEDMQALFGFAALLKKFVTPDEADEVCAGMAATLRELIAKKRERPGDDLLTRVLGAHAAGEMSDDELVAMYYVLIVAGYETSVNLIANGILTLLLHPDQLTMLRADPSLLPGAVEEILRYEGPAAMSTVRFTTAPIAVGDTVIPEGEFVLVSLRVANRDPERYPDPDRFDITRSAAGHLSFGHGAHHCVGAPMGRLEGAIAIGRFIDRFPDVALGVEPAEIVWVDGTMVRNLSALPIRLQGAAHESE</sequence>
<evidence type="ECO:0000256" key="8">
    <source>
        <dbReference type="RuleBase" id="RU000461"/>
    </source>
</evidence>
<dbReference type="GO" id="GO:0004497">
    <property type="term" value="F:monooxygenase activity"/>
    <property type="evidence" value="ECO:0007669"/>
    <property type="project" value="UniProtKB-KW"/>
</dbReference>
<dbReference type="Gene3D" id="1.10.630.10">
    <property type="entry name" value="Cytochrome P450"/>
    <property type="match status" value="1"/>
</dbReference>
<dbReference type="CDD" id="cd11029">
    <property type="entry name" value="CYP107-like"/>
    <property type="match status" value="1"/>
</dbReference>
<dbReference type="SUPFAM" id="SSF48264">
    <property type="entry name" value="Cytochrome P450"/>
    <property type="match status" value="1"/>
</dbReference>
<dbReference type="EMBL" id="CADCTP010000394">
    <property type="protein sequence ID" value="CAA9287769.1"/>
    <property type="molecule type" value="Genomic_DNA"/>
</dbReference>
<dbReference type="Pfam" id="PF00067">
    <property type="entry name" value="p450"/>
    <property type="match status" value="1"/>
</dbReference>
<accession>A0A6J4JUQ7</accession>
<dbReference type="PANTHER" id="PTHR46696">
    <property type="entry name" value="P450, PUTATIVE (EUROFUNG)-RELATED"/>
    <property type="match status" value="1"/>
</dbReference>
<comment type="similarity">
    <text evidence="2 8">Belongs to the cytochrome P450 family.</text>
</comment>
<dbReference type="PANTHER" id="PTHR46696:SF1">
    <property type="entry name" value="CYTOCHROME P450 YJIB-RELATED"/>
    <property type="match status" value="1"/>
</dbReference>
<gene>
    <name evidence="9" type="ORF">AVDCRST_MAG41-4149</name>
</gene>
<dbReference type="GO" id="GO:0020037">
    <property type="term" value="F:heme binding"/>
    <property type="evidence" value="ECO:0007669"/>
    <property type="project" value="InterPro"/>
</dbReference>
<dbReference type="GO" id="GO:0016705">
    <property type="term" value="F:oxidoreductase activity, acting on paired donors, with incorporation or reduction of molecular oxygen"/>
    <property type="evidence" value="ECO:0007669"/>
    <property type="project" value="InterPro"/>
</dbReference>
<keyword evidence="4 8" id="KW-0479">Metal-binding</keyword>
<keyword evidence="5 8" id="KW-0560">Oxidoreductase</keyword>
<keyword evidence="3 8" id="KW-0349">Heme</keyword>
<comment type="cofactor">
    <cofactor evidence="1">
        <name>heme</name>
        <dbReference type="ChEBI" id="CHEBI:30413"/>
    </cofactor>
</comment>
<dbReference type="InterPro" id="IPR036396">
    <property type="entry name" value="Cyt_P450_sf"/>
</dbReference>
<organism evidence="9">
    <name type="scientific">uncultured Mycobacteriales bacterium</name>
    <dbReference type="NCBI Taxonomy" id="581187"/>
    <lineage>
        <taxon>Bacteria</taxon>
        <taxon>Bacillati</taxon>
        <taxon>Actinomycetota</taxon>
        <taxon>Actinomycetes</taxon>
        <taxon>Mycobacteriales</taxon>
        <taxon>environmental samples</taxon>
    </lineage>
</organism>
<dbReference type="FunFam" id="1.10.630.10:FF:000018">
    <property type="entry name" value="Cytochrome P450 monooxygenase"/>
    <property type="match status" value="1"/>
</dbReference>
<dbReference type="GO" id="GO:0005506">
    <property type="term" value="F:iron ion binding"/>
    <property type="evidence" value="ECO:0007669"/>
    <property type="project" value="InterPro"/>
</dbReference>
<evidence type="ECO:0000256" key="4">
    <source>
        <dbReference type="ARBA" id="ARBA00022723"/>
    </source>
</evidence>
<proteinExistence type="inferred from homology"/>
<evidence type="ECO:0000256" key="5">
    <source>
        <dbReference type="ARBA" id="ARBA00023002"/>
    </source>
</evidence>
<reference evidence="9" key="1">
    <citation type="submission" date="2020-02" db="EMBL/GenBank/DDBJ databases">
        <authorList>
            <person name="Meier V. D."/>
        </authorList>
    </citation>
    <scope>NUCLEOTIDE SEQUENCE</scope>
    <source>
        <strain evidence="9">AVDCRST_MAG41</strain>
    </source>
</reference>
<dbReference type="InterPro" id="IPR002397">
    <property type="entry name" value="Cyt_P450_B"/>
</dbReference>
<name>A0A6J4JUQ7_9ACTN</name>
<evidence type="ECO:0000256" key="2">
    <source>
        <dbReference type="ARBA" id="ARBA00010617"/>
    </source>
</evidence>
<dbReference type="InterPro" id="IPR017972">
    <property type="entry name" value="Cyt_P450_CS"/>
</dbReference>
<protein>
    <submittedName>
        <fullName evidence="9">Cytochrome P450 hydroxylase</fullName>
    </submittedName>
</protein>
<evidence type="ECO:0000256" key="1">
    <source>
        <dbReference type="ARBA" id="ARBA00001971"/>
    </source>
</evidence>